<keyword evidence="4" id="KW-1185">Reference proteome</keyword>
<feature type="compositionally biased region" description="Polar residues" evidence="1">
    <location>
        <begin position="243"/>
        <end position="253"/>
    </location>
</feature>
<keyword evidence="2" id="KW-1133">Transmembrane helix</keyword>
<dbReference type="Gene3D" id="2.60.120.260">
    <property type="entry name" value="Galactose-binding domain-like"/>
    <property type="match status" value="1"/>
</dbReference>
<reference evidence="3" key="1">
    <citation type="submission" date="2020-07" db="EMBL/GenBank/DDBJ databases">
        <authorList>
            <person name="Nieuwenhuis M."/>
            <person name="Van De Peppel L.J.J."/>
        </authorList>
    </citation>
    <scope>NUCLEOTIDE SEQUENCE</scope>
    <source>
        <strain evidence="3">AP01</strain>
        <tissue evidence="3">Mycelium</tissue>
    </source>
</reference>
<feature type="transmembrane region" description="Helical" evidence="2">
    <location>
        <begin position="162"/>
        <end position="183"/>
    </location>
</feature>
<name>A0A9P7GAG2_9AGAR</name>
<feature type="region of interest" description="Disordered" evidence="1">
    <location>
        <begin position="342"/>
        <end position="460"/>
    </location>
</feature>
<feature type="compositionally biased region" description="Basic and acidic residues" evidence="1">
    <location>
        <begin position="439"/>
        <end position="460"/>
    </location>
</feature>
<evidence type="ECO:0000313" key="3">
    <source>
        <dbReference type="EMBL" id="KAG5645138.1"/>
    </source>
</evidence>
<evidence type="ECO:0000256" key="1">
    <source>
        <dbReference type="SAM" id="MobiDB-lite"/>
    </source>
</evidence>
<dbReference type="EMBL" id="JABCKV010000048">
    <property type="protein sequence ID" value="KAG5645138.1"/>
    <property type="molecule type" value="Genomic_DNA"/>
</dbReference>
<evidence type="ECO:0000313" key="4">
    <source>
        <dbReference type="Proteomes" id="UP000775547"/>
    </source>
</evidence>
<reference evidence="3" key="2">
    <citation type="submission" date="2021-10" db="EMBL/GenBank/DDBJ databases">
        <title>Phylogenomics reveals ancestral predisposition of the termite-cultivated fungus Termitomyces towards a domesticated lifestyle.</title>
        <authorList>
            <person name="Auxier B."/>
            <person name="Grum-Grzhimaylo A."/>
            <person name="Cardenas M.E."/>
            <person name="Lodge J.D."/>
            <person name="Laessoe T."/>
            <person name="Pedersen O."/>
            <person name="Smith M.E."/>
            <person name="Kuyper T.W."/>
            <person name="Franco-Molano E.A."/>
            <person name="Baroni T.J."/>
            <person name="Aanen D.K."/>
        </authorList>
    </citation>
    <scope>NUCLEOTIDE SEQUENCE</scope>
    <source>
        <strain evidence="3">AP01</strain>
        <tissue evidence="3">Mycelium</tissue>
    </source>
</reference>
<feature type="region of interest" description="Disordered" evidence="1">
    <location>
        <begin position="1"/>
        <end position="29"/>
    </location>
</feature>
<gene>
    <name evidence="3" type="ORF">DXG03_006855</name>
</gene>
<protein>
    <submittedName>
        <fullName evidence="3">Uncharacterized protein</fullName>
    </submittedName>
</protein>
<dbReference type="AlphaFoldDB" id="A0A9P7GAG2"/>
<feature type="region of interest" description="Disordered" evidence="1">
    <location>
        <begin position="243"/>
        <end position="274"/>
    </location>
</feature>
<proteinExistence type="predicted"/>
<evidence type="ECO:0000256" key="2">
    <source>
        <dbReference type="SAM" id="Phobius"/>
    </source>
</evidence>
<dbReference type="OrthoDB" id="3067294at2759"/>
<keyword evidence="2" id="KW-0472">Membrane</keyword>
<feature type="compositionally biased region" description="Polar residues" evidence="1">
    <location>
        <begin position="1"/>
        <end position="18"/>
    </location>
</feature>
<organism evidence="3 4">
    <name type="scientific">Asterophora parasitica</name>
    <dbReference type="NCBI Taxonomy" id="117018"/>
    <lineage>
        <taxon>Eukaryota</taxon>
        <taxon>Fungi</taxon>
        <taxon>Dikarya</taxon>
        <taxon>Basidiomycota</taxon>
        <taxon>Agaricomycotina</taxon>
        <taxon>Agaricomycetes</taxon>
        <taxon>Agaricomycetidae</taxon>
        <taxon>Agaricales</taxon>
        <taxon>Tricholomatineae</taxon>
        <taxon>Lyophyllaceae</taxon>
        <taxon>Asterophora</taxon>
    </lineage>
</organism>
<feature type="compositionally biased region" description="Basic and acidic residues" evidence="1">
    <location>
        <begin position="416"/>
        <end position="429"/>
    </location>
</feature>
<accession>A0A9P7GAG2</accession>
<comment type="caution">
    <text evidence="3">The sequence shown here is derived from an EMBL/GenBank/DDBJ whole genome shotgun (WGS) entry which is preliminary data.</text>
</comment>
<sequence length="460" mass="50132">MPTHHTTATKPSIINHPTSKPPRRSVIIDDSSPQISYTGTWKLGGTAEDYNFTTHGSAVKGSQVTITFTGNFIEVYGTIGLEHNDGDATYSPITTYTIDGKAKAALSFTGTPANDMQFQRLFYKSPRLAKSKHQLVVTLMTDQKNMFWIDYFIVGTRPPPTALIVGGVASAIIGILLLVLMTISLCRKSRKSPEEPPGQSQLSKRKPFAGLTHASSTISNFIMKYPQAALIACVSGATLASTSSLGQSTSQPSVERRDGGSYLGAPSQSPHISRPVTIRRTRDLDDGLISSRALDDEHFVRALHEELVERGVMSDGMDLAVLGRSLIDEEVYARELEEELVARTNPPIGRPSRKNPPAAQSGRRRGKFPSNGPSSLPRPYGLPKDVDLTKSHLDGPRTKFTSNGPSSLPRPYGLPKDFDPTKSHLDGPRTKFTSNGGGLRRDLGLYDDLDARDFDLDQLD</sequence>
<dbReference type="Proteomes" id="UP000775547">
    <property type="component" value="Unassembled WGS sequence"/>
</dbReference>
<feature type="compositionally biased region" description="Basic and acidic residues" evidence="1">
    <location>
        <begin position="384"/>
        <end position="397"/>
    </location>
</feature>
<keyword evidence="2" id="KW-0812">Transmembrane</keyword>